<dbReference type="GO" id="GO:0005886">
    <property type="term" value="C:plasma membrane"/>
    <property type="evidence" value="ECO:0007669"/>
    <property type="project" value="TreeGrafter"/>
</dbReference>
<evidence type="ECO:0000256" key="3">
    <source>
        <dbReference type="ARBA" id="ARBA00022448"/>
    </source>
</evidence>
<feature type="domain" description="Potassium channel" evidence="18">
    <location>
        <begin position="463"/>
        <end position="540"/>
    </location>
</feature>
<evidence type="ECO:0000256" key="15">
    <source>
        <dbReference type="SAM" id="MobiDB-lite"/>
    </source>
</evidence>
<keyword evidence="21" id="KW-1185">Reference proteome</keyword>
<keyword evidence="3" id="KW-0813">Transport</keyword>
<feature type="transmembrane region" description="Helical" evidence="16">
    <location>
        <begin position="380"/>
        <end position="402"/>
    </location>
</feature>
<comment type="similarity">
    <text evidence="2">Belongs to the eukaryotic ribosomal protein eS25 family.</text>
</comment>
<proteinExistence type="inferred from homology"/>
<keyword evidence="4" id="KW-0633">Potassium transport</keyword>
<evidence type="ECO:0000256" key="16">
    <source>
        <dbReference type="SAM" id="Phobius"/>
    </source>
</evidence>
<dbReference type="SUPFAM" id="SSF81324">
    <property type="entry name" value="Voltage-gated potassium channels"/>
    <property type="match status" value="1"/>
</dbReference>
<feature type="compositionally biased region" description="Polar residues" evidence="15">
    <location>
        <begin position="889"/>
        <end position="905"/>
    </location>
</feature>
<keyword evidence="13" id="KW-0407">Ion channel</keyword>
<evidence type="ECO:0000256" key="13">
    <source>
        <dbReference type="ARBA" id="ARBA00023303"/>
    </source>
</evidence>
<keyword evidence="6" id="KW-0631">Potassium channel</keyword>
<feature type="compositionally biased region" description="Low complexity" evidence="15">
    <location>
        <begin position="865"/>
        <end position="888"/>
    </location>
</feature>
<evidence type="ECO:0000256" key="12">
    <source>
        <dbReference type="ARBA" id="ARBA00023274"/>
    </source>
</evidence>
<evidence type="ECO:0000259" key="19">
    <source>
        <dbReference type="Pfam" id="PF22614"/>
    </source>
</evidence>
<evidence type="ECO:0000256" key="14">
    <source>
        <dbReference type="ARBA" id="ARBA00034430"/>
    </source>
</evidence>
<feature type="transmembrane region" description="Helical" evidence="16">
    <location>
        <begin position="515"/>
        <end position="532"/>
    </location>
</feature>
<accession>A0A8H7UZ30</accession>
<dbReference type="InterPro" id="IPR047871">
    <property type="entry name" value="K_chnl_Slo-like"/>
</dbReference>
<evidence type="ECO:0000313" key="20">
    <source>
        <dbReference type="EMBL" id="KAG2201095.1"/>
    </source>
</evidence>
<evidence type="ECO:0000259" key="17">
    <source>
        <dbReference type="Pfam" id="PF03493"/>
    </source>
</evidence>
<dbReference type="Pfam" id="PF07885">
    <property type="entry name" value="Ion_trans_2"/>
    <property type="match status" value="1"/>
</dbReference>
<organism evidence="20 21">
    <name type="scientific">Mucor saturninus</name>
    <dbReference type="NCBI Taxonomy" id="64648"/>
    <lineage>
        <taxon>Eukaryota</taxon>
        <taxon>Fungi</taxon>
        <taxon>Fungi incertae sedis</taxon>
        <taxon>Mucoromycota</taxon>
        <taxon>Mucoromycotina</taxon>
        <taxon>Mucoromycetes</taxon>
        <taxon>Mucorales</taxon>
        <taxon>Mucorineae</taxon>
        <taxon>Mucoraceae</taxon>
        <taxon>Mucor</taxon>
    </lineage>
</organism>
<dbReference type="Gene3D" id="3.40.50.720">
    <property type="entry name" value="NAD(P)-binding Rossmann-like Domain"/>
    <property type="match status" value="1"/>
</dbReference>
<dbReference type="Proteomes" id="UP000603453">
    <property type="component" value="Unassembled WGS sequence"/>
</dbReference>
<keyword evidence="7" id="KW-0630">Potassium</keyword>
<keyword evidence="5 16" id="KW-0812">Transmembrane</keyword>
<feature type="region of interest" description="Disordered" evidence="15">
    <location>
        <begin position="25"/>
        <end position="47"/>
    </location>
</feature>
<gene>
    <name evidence="20" type="ORF">INT47_010847</name>
</gene>
<dbReference type="Gene3D" id="1.10.287.70">
    <property type="match status" value="1"/>
</dbReference>
<name>A0A8H7UZ30_9FUNG</name>
<evidence type="ECO:0000256" key="9">
    <source>
        <dbReference type="ARBA" id="ARBA00022989"/>
    </source>
</evidence>
<evidence type="ECO:0000256" key="10">
    <source>
        <dbReference type="ARBA" id="ARBA00023065"/>
    </source>
</evidence>
<feature type="transmembrane region" description="Helical" evidence="16">
    <location>
        <begin position="309"/>
        <end position="329"/>
    </location>
</feature>
<dbReference type="Pfam" id="PF03493">
    <property type="entry name" value="BK_channel_a"/>
    <property type="match status" value="1"/>
</dbReference>
<keyword evidence="10" id="KW-0406">Ion transport</keyword>
<comment type="catalytic activity">
    <reaction evidence="14">
        <text>K(+)(in) = K(+)(out)</text>
        <dbReference type="Rhea" id="RHEA:29463"/>
        <dbReference type="ChEBI" id="CHEBI:29103"/>
    </reaction>
</comment>
<evidence type="ECO:0000256" key="7">
    <source>
        <dbReference type="ARBA" id="ARBA00022958"/>
    </source>
</evidence>
<dbReference type="PANTHER" id="PTHR10027">
    <property type="entry name" value="CALCIUM-ACTIVATED POTASSIUM CHANNEL ALPHA CHAIN"/>
    <property type="match status" value="1"/>
</dbReference>
<evidence type="ECO:0000256" key="4">
    <source>
        <dbReference type="ARBA" id="ARBA00022538"/>
    </source>
</evidence>
<dbReference type="InterPro" id="IPR003148">
    <property type="entry name" value="RCK_N"/>
</dbReference>
<dbReference type="Gene3D" id="3.30.63.20">
    <property type="match status" value="1"/>
</dbReference>
<evidence type="ECO:0000256" key="11">
    <source>
        <dbReference type="ARBA" id="ARBA00023136"/>
    </source>
</evidence>
<sequence>MATAAFTREIAILNTVQLAMAAKKDVAGKPSSSSGGKKSKKKWSAKKVKDKSNNIVILDKPTYDRLFKEVPTYKLISQSVLVDRLKLNGSLARVAIRELEAQGLIKAISRHHAQVIYTRATGDEPKKAAPVVAEEQKVNDEENSLCVETTNYGTIPPPSSDESSSRGNSDADERASNHSSSIVKRKKRRMEQRQCCKPKLSARLSILPKRNGSSSCDEDERPTDLVLPALDPKAKEVIESIPTNRSLDGLFMRQSHVNLSTVRANYRYERRKARHDTQKRSFTERMQHFFMYNPHIAFMKSLLFAKKTIILFVNLDLLVDLIFCIAYLVEMKEEADVNLYPPWLYKYRSYDLWLVCLALTYWDLCSFAIRFFITKHPTAVLFSFRFCIEMLTTIPFLISTYIPHGQYIYGKRILPSLFHENLTLLPSPPLIISTVFHSKLGLALENQKCHENQNQFTNHSTLVVLLYNGTCAFQYTEVTFGDHNYTILESLYVVMVTLSTVGYGDITPNTQGSRVVMMLLIVIALSVLPGLIGDVSETFRKRKDGEGHVSKGSTPFILIVGSFTPDQVIEILDGFLNTENTEFHLSVVFLDINRPTEQLKMMERNSIWGHRVQFLHGSVLDEKTLLRVEARYAEAIFTISEDERNTVRLWSLYCHTVSHDVPIYTYNLSPSTAIYQKVAKEIICVREFKQYLLAMNCRCRGASTLLTNLLHQRQPINSYDEGWQAQFDDGSCNEIYTGSAPECIVGLTFGQAALFLFEEAQVILFAIKTFMSSRNDFEILLNPSNSYVIQSSDKCVYIAEGPKEVQDISTLSKPNEYNKDPFETAYETQQGGYVISHNEPSSSATMPITSKQDHLTHEVLGTHYQRQQKQQQQQQQQQQPQPQLQGQQKPSTSTSTVRSYMSQKSSRSDRPPSEKSYAVSKLPSKRHAILTGSRALIKRIGKCSSSEDNYDDDTSLPLCYLLEKPVELEDVTISSTEGMNGHVLVCLHREVINMFKFIYNLRSPNIKPEDLQDIVLLCSKKPSPKIFDLINTFPKIYFMEGNCRHPDDLLRAGAKRAKQVVVMSEKECLDQYERNSDSPAVMASHILDLLLQERPKDAYTIVNLIEKSNIKFMHLLQGKDVAEEIDVFYTPAYAAGDVVADSLISNVLLSQTYYKPDIVSIIKTLCGMPGPLYDGSAAYLFSTTPEIKTASAAARLAPHLTSIHMPMEFVGRNYASLFKTLLIKHEVLSIGLFRAPDNELGNELPFVYANPVPSLILKDSDMVYVFSPPGWVI</sequence>
<comment type="caution">
    <text evidence="20">The sequence shown here is derived from an EMBL/GenBank/DDBJ whole genome shotgun (WGS) entry which is preliminary data.</text>
</comment>
<keyword evidence="12" id="KW-0687">Ribonucleoprotein</keyword>
<dbReference type="Pfam" id="PF03297">
    <property type="entry name" value="Ribosomal_S25"/>
    <property type="match status" value="1"/>
</dbReference>
<keyword evidence="8" id="KW-0689">Ribosomal protein</keyword>
<dbReference type="FunFam" id="3.30.63.20:FF:000001">
    <property type="entry name" value="40S ribosomal protein S25"/>
    <property type="match status" value="1"/>
</dbReference>
<keyword evidence="11 16" id="KW-0472">Membrane</keyword>
<feature type="domain" description="RCK N-terminal" evidence="19">
    <location>
        <begin position="555"/>
        <end position="644"/>
    </location>
</feature>
<evidence type="ECO:0000256" key="5">
    <source>
        <dbReference type="ARBA" id="ARBA00022692"/>
    </source>
</evidence>
<dbReference type="GO" id="GO:0015271">
    <property type="term" value="F:outward rectifier potassium channel activity"/>
    <property type="evidence" value="ECO:0007669"/>
    <property type="project" value="TreeGrafter"/>
</dbReference>
<feature type="domain" description="Calcium-activated potassium channel BK alpha subunit" evidence="17">
    <location>
        <begin position="680"/>
        <end position="767"/>
    </location>
</feature>
<evidence type="ECO:0000256" key="2">
    <source>
        <dbReference type="ARBA" id="ARBA00009106"/>
    </source>
</evidence>
<dbReference type="AlphaFoldDB" id="A0A8H7UZ30"/>
<dbReference type="OrthoDB" id="297496at2759"/>
<feature type="region of interest" description="Disordered" evidence="15">
    <location>
        <begin position="121"/>
        <end position="196"/>
    </location>
</feature>
<reference evidence="20" key="1">
    <citation type="submission" date="2020-12" db="EMBL/GenBank/DDBJ databases">
        <title>Metabolic potential, ecology and presence of endohyphal bacteria is reflected in genomic diversity of Mucoromycotina.</title>
        <authorList>
            <person name="Muszewska A."/>
            <person name="Okrasinska A."/>
            <person name="Steczkiewicz K."/>
            <person name="Drgas O."/>
            <person name="Orlowska M."/>
            <person name="Perlinska-Lenart U."/>
            <person name="Aleksandrzak-Piekarczyk T."/>
            <person name="Szatraj K."/>
            <person name="Zielenkiewicz U."/>
            <person name="Pilsyk S."/>
            <person name="Malc E."/>
            <person name="Mieczkowski P."/>
            <person name="Kruszewska J.S."/>
            <person name="Biernat P."/>
            <person name="Pawlowska J."/>
        </authorList>
    </citation>
    <scope>NUCLEOTIDE SEQUENCE</scope>
    <source>
        <strain evidence="20">WA0000017839</strain>
    </source>
</reference>
<dbReference type="InterPro" id="IPR003929">
    <property type="entry name" value="K_chnl_BK_asu"/>
</dbReference>
<dbReference type="InterPro" id="IPR004977">
    <property type="entry name" value="Ribosomal_eS25"/>
</dbReference>
<evidence type="ECO:0000256" key="8">
    <source>
        <dbReference type="ARBA" id="ARBA00022980"/>
    </source>
</evidence>
<evidence type="ECO:0000256" key="1">
    <source>
        <dbReference type="ARBA" id="ARBA00004141"/>
    </source>
</evidence>
<dbReference type="InterPro" id="IPR013099">
    <property type="entry name" value="K_chnl_dom"/>
</dbReference>
<protein>
    <recommendedName>
        <fullName evidence="22">40S ribosomal protein S25</fullName>
    </recommendedName>
</protein>
<dbReference type="PANTHER" id="PTHR10027:SF10">
    <property type="entry name" value="SLOWPOKE 2, ISOFORM D"/>
    <property type="match status" value="1"/>
</dbReference>
<feature type="region of interest" description="Disordered" evidence="15">
    <location>
        <begin position="863"/>
        <end position="923"/>
    </location>
</feature>
<evidence type="ECO:0008006" key="22">
    <source>
        <dbReference type="Google" id="ProtNLM"/>
    </source>
</evidence>
<dbReference type="GO" id="GO:1990904">
    <property type="term" value="C:ribonucleoprotein complex"/>
    <property type="evidence" value="ECO:0007669"/>
    <property type="project" value="UniProtKB-KW"/>
</dbReference>
<dbReference type="EMBL" id="JAEPRD010000075">
    <property type="protein sequence ID" value="KAG2201095.1"/>
    <property type="molecule type" value="Genomic_DNA"/>
</dbReference>
<feature type="compositionally biased region" description="Basic residues" evidence="15">
    <location>
        <begin position="37"/>
        <end position="47"/>
    </location>
</feature>
<dbReference type="GO" id="GO:0005840">
    <property type="term" value="C:ribosome"/>
    <property type="evidence" value="ECO:0007669"/>
    <property type="project" value="UniProtKB-KW"/>
</dbReference>
<feature type="transmembrane region" description="Helical" evidence="16">
    <location>
        <begin position="352"/>
        <end position="373"/>
    </location>
</feature>
<feature type="transmembrane region" description="Helical" evidence="16">
    <location>
        <begin position="485"/>
        <end position="503"/>
    </location>
</feature>
<feature type="domain" description="RCK N-terminal" evidence="19">
    <location>
        <begin position="979"/>
        <end position="1089"/>
    </location>
</feature>
<dbReference type="GO" id="GO:0005228">
    <property type="term" value="F:intracellular sodium-activated potassium channel activity"/>
    <property type="evidence" value="ECO:0007669"/>
    <property type="project" value="TreeGrafter"/>
</dbReference>
<dbReference type="Pfam" id="PF22614">
    <property type="entry name" value="Slo-like_RCK"/>
    <property type="match status" value="2"/>
</dbReference>
<comment type="subcellular location">
    <subcellularLocation>
        <location evidence="1">Membrane</location>
        <topology evidence="1">Multi-pass membrane protein</topology>
    </subcellularLocation>
</comment>
<evidence type="ECO:0000313" key="21">
    <source>
        <dbReference type="Proteomes" id="UP000603453"/>
    </source>
</evidence>
<evidence type="ECO:0000259" key="18">
    <source>
        <dbReference type="Pfam" id="PF07885"/>
    </source>
</evidence>
<evidence type="ECO:0000256" key="6">
    <source>
        <dbReference type="ARBA" id="ARBA00022826"/>
    </source>
</evidence>
<keyword evidence="9 16" id="KW-1133">Transmembrane helix</keyword>